<dbReference type="AlphaFoldDB" id="A0A2Z3H618"/>
<evidence type="ECO:0000256" key="1">
    <source>
        <dbReference type="SAM" id="MobiDB-lite"/>
    </source>
</evidence>
<dbReference type="EMBL" id="CP025958">
    <property type="protein sequence ID" value="AWM36400.1"/>
    <property type="molecule type" value="Genomic_DNA"/>
</dbReference>
<keyword evidence="4" id="KW-1185">Reference proteome</keyword>
<dbReference type="PANTHER" id="PTHR22617:SF23">
    <property type="entry name" value="CHEMOTAXIS PROTEIN CHEW"/>
    <property type="match status" value="1"/>
</dbReference>
<dbReference type="InterPro" id="IPR036061">
    <property type="entry name" value="CheW-like_dom_sf"/>
</dbReference>
<dbReference type="KEGG" id="gog:C1280_04770"/>
<dbReference type="Gene3D" id="2.40.50.180">
    <property type="entry name" value="CheA-289, Domain 4"/>
    <property type="match status" value="3"/>
</dbReference>
<organism evidence="3 4">
    <name type="scientific">Gemmata obscuriglobus</name>
    <dbReference type="NCBI Taxonomy" id="114"/>
    <lineage>
        <taxon>Bacteria</taxon>
        <taxon>Pseudomonadati</taxon>
        <taxon>Planctomycetota</taxon>
        <taxon>Planctomycetia</taxon>
        <taxon>Gemmatales</taxon>
        <taxon>Gemmataceae</taxon>
        <taxon>Gemmata</taxon>
    </lineage>
</organism>
<dbReference type="InterPro" id="IPR002545">
    <property type="entry name" value="CheW-lke_dom"/>
</dbReference>
<name>A0A2Z3H618_9BACT</name>
<dbReference type="GO" id="GO:0006935">
    <property type="term" value="P:chemotaxis"/>
    <property type="evidence" value="ECO:0007669"/>
    <property type="project" value="InterPro"/>
</dbReference>
<feature type="region of interest" description="Disordered" evidence="1">
    <location>
        <begin position="156"/>
        <end position="180"/>
    </location>
</feature>
<accession>A0A2Z3H618</accession>
<evidence type="ECO:0000313" key="4">
    <source>
        <dbReference type="Proteomes" id="UP000245802"/>
    </source>
</evidence>
<dbReference type="SMART" id="SM00260">
    <property type="entry name" value="CheW"/>
    <property type="match status" value="3"/>
</dbReference>
<dbReference type="OrthoDB" id="9794382at2"/>
<feature type="domain" description="CheW-like" evidence="2">
    <location>
        <begin position="187"/>
        <end position="347"/>
    </location>
</feature>
<protein>
    <recommendedName>
        <fullName evidence="2">CheW-like domain-containing protein</fullName>
    </recommendedName>
</protein>
<reference evidence="3 4" key="1">
    <citation type="submission" date="2018-01" db="EMBL/GenBank/DDBJ databases">
        <title>G. obscuriglobus.</title>
        <authorList>
            <person name="Franke J."/>
            <person name="Blomberg W."/>
            <person name="Selmecki A."/>
        </authorList>
    </citation>
    <scope>NUCLEOTIDE SEQUENCE [LARGE SCALE GENOMIC DNA]</scope>
    <source>
        <strain evidence="3 4">DSM 5831</strain>
    </source>
</reference>
<dbReference type="CDD" id="cd00732">
    <property type="entry name" value="CheW"/>
    <property type="match status" value="2"/>
</dbReference>
<dbReference type="RefSeq" id="WP_109570806.1">
    <property type="nucleotide sequence ID" value="NZ_CP025958.1"/>
</dbReference>
<proteinExistence type="predicted"/>
<dbReference type="InterPro" id="IPR039315">
    <property type="entry name" value="CheW"/>
</dbReference>
<gene>
    <name evidence="3" type="ORF">C1280_04770</name>
</gene>
<dbReference type="SUPFAM" id="SSF50341">
    <property type="entry name" value="CheW-like"/>
    <property type="match status" value="4"/>
</dbReference>
<feature type="domain" description="CheW-like" evidence="2">
    <location>
        <begin position="14"/>
        <end position="156"/>
    </location>
</feature>
<sequence length="619" mass="66194">MSDNTPAGAGGGGDHELVTCVLGGVEFGIDINAVQEIVRLPKITPVPRAPSYVEGVANLRGNVLPIVNSRARFGMPGAGNGDSNRVVVVELNGAPTGLIVDAVREVMRVKRADVEDAPAAVQSVDGRFLRGVVKLNGGQRLVLLLDHSAIMEAARPAGRPGAAGPTPGGDPAASGAALRAAPPTPEHEHLVTFRIGEEEYGVPIMDVQEIIRVPNISTIPNAPAGVVGIASLRNRILPVLDLRTKFEFRPRKAELEEFCDKVRAFERLYTAAVERLQAAVAGRGAFDRALLRGHRDFCRWQAGFASGDRLLHALLAPLRDAFDAGAAGKRAVAAHLDARNFAAAQQEFDGPFQVAHARLLAAFEKLYTGVTRRDDERCLVATVNGAALALRVDAVNQVLQAPRGTIEPTPALVAGREQLRGIAKLDGGKRLIMLLAADKLVSHAELSAVTNLTDRSEGAGRGPGAGGESDERQLVTFKVAGEEFAVDIMQVQEIIRLGKVTKVPHLPDFVEGVVNLRGQVLPVIDLRRRVHLARKDYSDATRVVVVDLRGTKTGIIVDAVSEVMRVRGRDIEPAPPIIRSRYGDHIIEGVGKLNKGDRMFLLLRADELLKVESVPAASA</sequence>
<dbReference type="GO" id="GO:0007165">
    <property type="term" value="P:signal transduction"/>
    <property type="evidence" value="ECO:0007669"/>
    <property type="project" value="InterPro"/>
</dbReference>
<dbReference type="PROSITE" id="PS50851">
    <property type="entry name" value="CHEW"/>
    <property type="match status" value="3"/>
</dbReference>
<dbReference type="Pfam" id="PF01584">
    <property type="entry name" value="CheW"/>
    <property type="match status" value="4"/>
</dbReference>
<evidence type="ECO:0000259" key="2">
    <source>
        <dbReference type="PROSITE" id="PS50851"/>
    </source>
</evidence>
<dbReference type="Gene3D" id="2.30.30.40">
    <property type="entry name" value="SH3 Domains"/>
    <property type="match status" value="3"/>
</dbReference>
<dbReference type="GO" id="GO:0005829">
    <property type="term" value="C:cytosol"/>
    <property type="evidence" value="ECO:0007669"/>
    <property type="project" value="TreeGrafter"/>
</dbReference>
<feature type="domain" description="CheW-like" evidence="2">
    <location>
        <begin position="471"/>
        <end position="614"/>
    </location>
</feature>
<dbReference type="PANTHER" id="PTHR22617">
    <property type="entry name" value="CHEMOTAXIS SENSOR HISTIDINE KINASE-RELATED"/>
    <property type="match status" value="1"/>
</dbReference>
<dbReference type="Proteomes" id="UP000245802">
    <property type="component" value="Chromosome"/>
</dbReference>
<evidence type="ECO:0000313" key="3">
    <source>
        <dbReference type="EMBL" id="AWM36400.1"/>
    </source>
</evidence>